<keyword evidence="1" id="KW-0472">Membrane</keyword>
<reference evidence="2" key="1">
    <citation type="submission" date="2023-06" db="EMBL/GenBank/DDBJ databases">
        <title>Draft genome sequence of Nocardioides sp. SOB77.</title>
        <authorList>
            <person name="Zhang G."/>
        </authorList>
    </citation>
    <scope>NUCLEOTIDE SEQUENCE</scope>
    <source>
        <strain evidence="2">SOB77</strain>
    </source>
</reference>
<dbReference type="EMBL" id="JAUHJQ010000003">
    <property type="protein sequence ID" value="MDN4173276.1"/>
    <property type="molecule type" value="Genomic_DNA"/>
</dbReference>
<evidence type="ECO:0000313" key="3">
    <source>
        <dbReference type="Proteomes" id="UP001168620"/>
    </source>
</evidence>
<gene>
    <name evidence="2" type="ORF">QWY28_10010</name>
</gene>
<evidence type="ECO:0008006" key="4">
    <source>
        <dbReference type="Google" id="ProtNLM"/>
    </source>
</evidence>
<accession>A0ABT8FFC6</accession>
<keyword evidence="1" id="KW-0812">Transmembrane</keyword>
<organism evidence="2 3">
    <name type="scientific">Nocardioides oceani</name>
    <dbReference type="NCBI Taxonomy" id="3058369"/>
    <lineage>
        <taxon>Bacteria</taxon>
        <taxon>Bacillati</taxon>
        <taxon>Actinomycetota</taxon>
        <taxon>Actinomycetes</taxon>
        <taxon>Propionibacteriales</taxon>
        <taxon>Nocardioidaceae</taxon>
        <taxon>Nocardioides</taxon>
    </lineage>
</organism>
<comment type="caution">
    <text evidence="2">The sequence shown here is derived from an EMBL/GenBank/DDBJ whole genome shotgun (WGS) entry which is preliminary data.</text>
</comment>
<proteinExistence type="predicted"/>
<feature type="transmembrane region" description="Helical" evidence="1">
    <location>
        <begin position="12"/>
        <end position="33"/>
    </location>
</feature>
<evidence type="ECO:0000256" key="1">
    <source>
        <dbReference type="SAM" id="Phobius"/>
    </source>
</evidence>
<keyword evidence="1" id="KW-1133">Transmembrane helix</keyword>
<sequence>MASSAEDARATLNLCGLVGSILAVLGGAVLAVGGAGGEGYGVGSLLGLAAFAVGGLLVLVAVIGWAVSLGVRAAAHDGEDAGAR</sequence>
<keyword evidence="3" id="KW-1185">Reference proteome</keyword>
<dbReference type="Proteomes" id="UP001168620">
    <property type="component" value="Unassembled WGS sequence"/>
</dbReference>
<dbReference type="RefSeq" id="WP_300952383.1">
    <property type="nucleotide sequence ID" value="NZ_JAUHJQ010000003.1"/>
</dbReference>
<name>A0ABT8FFC6_9ACTN</name>
<evidence type="ECO:0000313" key="2">
    <source>
        <dbReference type="EMBL" id="MDN4173276.1"/>
    </source>
</evidence>
<protein>
    <recommendedName>
        <fullName evidence="4">Major facilitator superfamily (MFS) profile domain-containing protein</fullName>
    </recommendedName>
</protein>
<feature type="transmembrane region" description="Helical" evidence="1">
    <location>
        <begin position="45"/>
        <end position="67"/>
    </location>
</feature>